<feature type="compositionally biased region" description="Low complexity" evidence="1">
    <location>
        <begin position="837"/>
        <end position="850"/>
    </location>
</feature>
<dbReference type="EMBL" id="MDYQ01000364">
    <property type="protein sequence ID" value="PRP75731.1"/>
    <property type="molecule type" value="Genomic_DNA"/>
</dbReference>
<evidence type="ECO:0000256" key="2">
    <source>
        <dbReference type="SAM" id="Phobius"/>
    </source>
</evidence>
<protein>
    <submittedName>
        <fullName evidence="4">Uncharacterized protein</fullName>
    </submittedName>
</protein>
<feature type="transmembrane region" description="Helical" evidence="2">
    <location>
        <begin position="864"/>
        <end position="887"/>
    </location>
</feature>
<dbReference type="AlphaFoldDB" id="A0A2P6MVJ1"/>
<reference evidence="4 5" key="1">
    <citation type="journal article" date="2018" name="Genome Biol. Evol.">
        <title>Multiple Roots of Fruiting Body Formation in Amoebozoa.</title>
        <authorList>
            <person name="Hillmann F."/>
            <person name="Forbes G."/>
            <person name="Novohradska S."/>
            <person name="Ferling I."/>
            <person name="Riege K."/>
            <person name="Groth M."/>
            <person name="Westermann M."/>
            <person name="Marz M."/>
            <person name="Spaller T."/>
            <person name="Winckler T."/>
            <person name="Schaap P."/>
            <person name="Glockner G."/>
        </authorList>
    </citation>
    <scope>NUCLEOTIDE SEQUENCE [LARGE SCALE GENOMIC DNA]</scope>
    <source>
        <strain evidence="4 5">Jena</strain>
    </source>
</reference>
<dbReference type="Proteomes" id="UP000241769">
    <property type="component" value="Unassembled WGS sequence"/>
</dbReference>
<sequence length="910" mass="99300">MQQARLCLLFLLFALAVADVCTYVGTADQLAVWKPHVPTWNDTVLFRGASAELSSEDSIVWQALRIESSDLRITSSTLKVGNLSVDATSVLITSGSSIFVSDDVTVNGRLQQQSTMISTGTFNNYGTSTLSHRSTFRVNGTFENHLGATLTFSAANSTDRTPAQFQVDADIINNGLLYFTKGYINLIGTEDHRIVNGGTSSSIRLSGNLNTDLGLGCTRGASFLYSGGVSALVSHFDFRRCTITDEGGVYTGGLTLVAAAAAEGESYFMDITYSRTTSSETSLSVTNQTLNLRDAQAESLYAEGCRLVLSGTVTVSKIYGTDNVFVGPANLIATFPANDAGSNPSVTFINDIVLSGSATFSTLTISEGSTLTVDVRLLFFHKENTLTVSELNGGGAVSAYVIAVQTKNRVTWTIGGLTVNTIQLYDRSRIDFTTHQPVDISYVYTEVETASDWKLYQGEGSILISGKNLTKSTTVLLFGAAEQCVDGYPRSNSTTVEMSMDRPTVHYSPVSVTETYRGISILKLSGNSTIYENVTEISVVTQPTCYTVVQWKFNIDNGTDQFITAVDQEYYSSQFVQVVDFSIWTGCRNSNVFISAVMSPLGSNETLDTTTPPTVYVTFSSHLMTSDWFSHMVPAYRYQSVPLPDHLTEYAESVPGGVQFRWDDSLLEQVRTCGNLPSYLSIDGQRVGLSEKQYLAPTLACRSQTVSIQAVWVVDGSAYASYPATISDKMWIPVPDQVGPPQITFIAPYYRDDATTVRFQFPKVNCHCSEATGEVRLYSSIFYSYSYSSQVTTQQGYESVQVSVDNFSLEYQSVCAVGYSYKKSQSDHTNTTIVHVPSSSSIDSPSTTTDGDARGPKTHHGVEWYVIVLPIIGIAVPAIAIIGFVLYRKRKTANTYERLATDRRSIDISN</sequence>
<gene>
    <name evidence="4" type="ORF">PROFUN_09155</name>
</gene>
<comment type="caution">
    <text evidence="4">The sequence shown here is derived from an EMBL/GenBank/DDBJ whole genome shotgun (WGS) entry which is preliminary data.</text>
</comment>
<evidence type="ECO:0000256" key="1">
    <source>
        <dbReference type="SAM" id="MobiDB-lite"/>
    </source>
</evidence>
<accession>A0A2P6MVJ1</accession>
<keyword evidence="3" id="KW-0732">Signal</keyword>
<proteinExistence type="predicted"/>
<name>A0A2P6MVJ1_9EUKA</name>
<evidence type="ECO:0000256" key="3">
    <source>
        <dbReference type="SAM" id="SignalP"/>
    </source>
</evidence>
<evidence type="ECO:0000313" key="5">
    <source>
        <dbReference type="Proteomes" id="UP000241769"/>
    </source>
</evidence>
<feature type="chain" id="PRO_5015176644" evidence="3">
    <location>
        <begin position="19"/>
        <end position="910"/>
    </location>
</feature>
<keyword evidence="5" id="KW-1185">Reference proteome</keyword>
<feature type="region of interest" description="Disordered" evidence="1">
    <location>
        <begin position="834"/>
        <end position="855"/>
    </location>
</feature>
<organism evidence="4 5">
    <name type="scientific">Planoprotostelium fungivorum</name>
    <dbReference type="NCBI Taxonomy" id="1890364"/>
    <lineage>
        <taxon>Eukaryota</taxon>
        <taxon>Amoebozoa</taxon>
        <taxon>Evosea</taxon>
        <taxon>Variosea</taxon>
        <taxon>Cavosteliida</taxon>
        <taxon>Cavosteliaceae</taxon>
        <taxon>Planoprotostelium</taxon>
    </lineage>
</organism>
<keyword evidence="2" id="KW-0472">Membrane</keyword>
<feature type="signal peptide" evidence="3">
    <location>
        <begin position="1"/>
        <end position="18"/>
    </location>
</feature>
<evidence type="ECO:0000313" key="4">
    <source>
        <dbReference type="EMBL" id="PRP75731.1"/>
    </source>
</evidence>
<keyword evidence="2" id="KW-1133">Transmembrane helix</keyword>
<dbReference type="InParanoid" id="A0A2P6MVJ1"/>
<keyword evidence="2" id="KW-0812">Transmembrane</keyword>